<sequence length="582" mass="61498">MRHEDSEEGSDDEVDDAGVTMGPMSNAPIERMEADNRKAAAELISAIGNIDCARRHFQDDTITGTQGDLDDYLNSIAASSRGYITMCKGRALGLEQYLIERDGPPDDGTMRIHGRVNSRAIIGFLNQEAKKGKTARQGAEAQIRKLKAWGFDLAVDTEVNANARKAAPKPTKGEAKPANPLDLDMVAHIGYGVADTSLSMTQRGCFAQMEIMQQGVLRHVNANRCGEITDRVQGEPGAINPDFFHGRVAVDAKKAMDKKYDKPFCAVKRTFTGFEYGATLIHSLQGVTHLGFLVRDLSAPSANPFEEGCTFLDKPMDRNRTLRMLGHLMRARVTYPDGRKQCPTRLERLDHLGVQAARHVLPAAAGARFESRRAIREIGIWSKSAAEETTVPGMGRLADLVTTVWGKDPDEDAAAHTTPDQYSSHGTSVALPGILLRQHKAISALILEHAADLSAIAGVKGWKLLHEAAWPTGFQRSTAVAPSLNIQGGQEPTAAILAVVAAASAVASAGAGPSAAAEPGVPTSGGDGQGPTRVAAPGANDTNVIAATVVADAAQAPPTIGGAVRAIIARAAAVIESAGGPA</sequence>
<dbReference type="AlphaFoldDB" id="A0A0M0K9D0"/>
<feature type="region of interest" description="Disordered" evidence="1">
    <location>
        <begin position="511"/>
        <end position="537"/>
    </location>
</feature>
<keyword evidence="3" id="KW-1185">Reference proteome</keyword>
<feature type="compositionally biased region" description="Low complexity" evidence="1">
    <location>
        <begin position="511"/>
        <end position="522"/>
    </location>
</feature>
<proteinExistence type="predicted"/>
<dbReference type="EMBL" id="JWZX01000942">
    <property type="protein sequence ID" value="KOO35217.1"/>
    <property type="molecule type" value="Genomic_DNA"/>
</dbReference>
<evidence type="ECO:0000256" key="1">
    <source>
        <dbReference type="SAM" id="MobiDB-lite"/>
    </source>
</evidence>
<evidence type="ECO:0000313" key="3">
    <source>
        <dbReference type="Proteomes" id="UP000037460"/>
    </source>
</evidence>
<name>A0A0M0K9D0_9EUKA</name>
<evidence type="ECO:0000313" key="2">
    <source>
        <dbReference type="EMBL" id="KOO35217.1"/>
    </source>
</evidence>
<comment type="caution">
    <text evidence="2">The sequence shown here is derived from an EMBL/GenBank/DDBJ whole genome shotgun (WGS) entry which is preliminary data.</text>
</comment>
<protein>
    <submittedName>
        <fullName evidence="2">Uncharacterized protein</fullName>
    </submittedName>
</protein>
<feature type="region of interest" description="Disordered" evidence="1">
    <location>
        <begin position="1"/>
        <end position="26"/>
    </location>
</feature>
<dbReference type="Proteomes" id="UP000037460">
    <property type="component" value="Unassembled WGS sequence"/>
</dbReference>
<gene>
    <name evidence="2" type="ORF">Ctob_012722</name>
</gene>
<feature type="compositionally biased region" description="Acidic residues" evidence="1">
    <location>
        <begin position="1"/>
        <end position="16"/>
    </location>
</feature>
<accession>A0A0M0K9D0</accession>
<reference evidence="3" key="1">
    <citation type="journal article" date="2015" name="PLoS Genet.">
        <title>Genome Sequence and Transcriptome Analyses of Chrysochromulina tobin: Metabolic Tools for Enhanced Algal Fitness in the Prominent Order Prymnesiales (Haptophyceae).</title>
        <authorList>
            <person name="Hovde B.T."/>
            <person name="Deodato C.R."/>
            <person name="Hunsperger H.M."/>
            <person name="Ryken S.A."/>
            <person name="Yost W."/>
            <person name="Jha R.K."/>
            <person name="Patterson J."/>
            <person name="Monnat R.J. Jr."/>
            <person name="Barlow S.B."/>
            <person name="Starkenburg S.R."/>
            <person name="Cattolico R.A."/>
        </authorList>
    </citation>
    <scope>NUCLEOTIDE SEQUENCE</scope>
    <source>
        <strain evidence="3">CCMP291</strain>
    </source>
</reference>
<organism evidence="2 3">
    <name type="scientific">Chrysochromulina tobinii</name>
    <dbReference type="NCBI Taxonomy" id="1460289"/>
    <lineage>
        <taxon>Eukaryota</taxon>
        <taxon>Haptista</taxon>
        <taxon>Haptophyta</taxon>
        <taxon>Prymnesiophyceae</taxon>
        <taxon>Prymnesiales</taxon>
        <taxon>Chrysochromulinaceae</taxon>
        <taxon>Chrysochromulina</taxon>
    </lineage>
</organism>